<dbReference type="Gene3D" id="3.30.40.10">
    <property type="entry name" value="Zinc/RING finger domain, C3HC4 (zinc finger)"/>
    <property type="match status" value="1"/>
</dbReference>
<gene>
    <name evidence="7" type="ORF">FH972_012445</name>
</gene>
<keyword evidence="5" id="KW-0472">Membrane</keyword>
<evidence type="ECO:0000256" key="2">
    <source>
        <dbReference type="ARBA" id="ARBA00022771"/>
    </source>
</evidence>
<reference evidence="7 8" key="1">
    <citation type="submission" date="2019-06" db="EMBL/GenBank/DDBJ databases">
        <title>A chromosomal-level reference genome of Carpinus fangiana (Coryloideae, Betulaceae).</title>
        <authorList>
            <person name="Yang X."/>
            <person name="Wang Z."/>
            <person name="Zhang L."/>
            <person name="Hao G."/>
            <person name="Liu J."/>
            <person name="Yang Y."/>
        </authorList>
    </citation>
    <scope>NUCLEOTIDE SEQUENCE [LARGE SCALE GENOMIC DNA]</scope>
    <source>
        <strain evidence="7">Cfa_2016G</strain>
        <tissue evidence="7">Leaf</tissue>
    </source>
</reference>
<evidence type="ECO:0000313" key="7">
    <source>
        <dbReference type="EMBL" id="KAE8055617.1"/>
    </source>
</evidence>
<organism evidence="7 8">
    <name type="scientific">Carpinus fangiana</name>
    <dbReference type="NCBI Taxonomy" id="176857"/>
    <lineage>
        <taxon>Eukaryota</taxon>
        <taxon>Viridiplantae</taxon>
        <taxon>Streptophyta</taxon>
        <taxon>Embryophyta</taxon>
        <taxon>Tracheophyta</taxon>
        <taxon>Spermatophyta</taxon>
        <taxon>Magnoliopsida</taxon>
        <taxon>eudicotyledons</taxon>
        <taxon>Gunneridae</taxon>
        <taxon>Pentapetalae</taxon>
        <taxon>rosids</taxon>
        <taxon>fabids</taxon>
        <taxon>Fagales</taxon>
        <taxon>Betulaceae</taxon>
        <taxon>Carpinus</taxon>
    </lineage>
</organism>
<evidence type="ECO:0000313" key="8">
    <source>
        <dbReference type="Proteomes" id="UP000327013"/>
    </source>
</evidence>
<protein>
    <recommendedName>
        <fullName evidence="6">RING-type domain-containing protein</fullName>
    </recommendedName>
</protein>
<evidence type="ECO:0000256" key="3">
    <source>
        <dbReference type="ARBA" id="ARBA00022833"/>
    </source>
</evidence>
<dbReference type="GO" id="GO:0008270">
    <property type="term" value="F:zinc ion binding"/>
    <property type="evidence" value="ECO:0007669"/>
    <property type="project" value="UniProtKB-KW"/>
</dbReference>
<dbReference type="PANTHER" id="PTHR45798">
    <property type="entry name" value="RING-H2 FINGER PROTEIN ATL61-RELATED-RELATED"/>
    <property type="match status" value="1"/>
</dbReference>
<proteinExistence type="predicted"/>
<name>A0A5N6R767_9ROSI</name>
<dbReference type="InterPro" id="IPR001841">
    <property type="entry name" value="Znf_RING"/>
</dbReference>
<keyword evidence="3" id="KW-0862">Zinc</keyword>
<dbReference type="Pfam" id="PF13639">
    <property type="entry name" value="zf-RING_2"/>
    <property type="match status" value="1"/>
</dbReference>
<evidence type="ECO:0000256" key="1">
    <source>
        <dbReference type="ARBA" id="ARBA00022723"/>
    </source>
</evidence>
<feature type="domain" description="RING-type" evidence="6">
    <location>
        <begin position="80"/>
        <end position="123"/>
    </location>
</feature>
<dbReference type="Proteomes" id="UP000327013">
    <property type="component" value="Chromosome 5"/>
</dbReference>
<dbReference type="InterPro" id="IPR052788">
    <property type="entry name" value="RING-type_E3_ligase_ATL"/>
</dbReference>
<dbReference type="CDD" id="cd16454">
    <property type="entry name" value="RING-H2_PA-TM-RING"/>
    <property type="match status" value="1"/>
</dbReference>
<dbReference type="InterPro" id="IPR013083">
    <property type="entry name" value="Znf_RING/FYVE/PHD"/>
</dbReference>
<evidence type="ECO:0000256" key="4">
    <source>
        <dbReference type="PROSITE-ProRule" id="PRU00175"/>
    </source>
</evidence>
<dbReference type="PROSITE" id="PS50089">
    <property type="entry name" value="ZF_RING_2"/>
    <property type="match status" value="1"/>
</dbReference>
<keyword evidence="8" id="KW-1185">Reference proteome</keyword>
<dbReference type="SUPFAM" id="SSF57850">
    <property type="entry name" value="RING/U-box"/>
    <property type="match status" value="1"/>
</dbReference>
<keyword evidence="2 4" id="KW-0863">Zinc-finger</keyword>
<accession>A0A5N6R767</accession>
<dbReference type="AlphaFoldDB" id="A0A5N6R767"/>
<keyword evidence="5" id="KW-1133">Transmembrane helix</keyword>
<sequence>MDSPSPIPSPTLHYENLLFWAAVVATSSVAVLLLLVCWPFQYYVLSRLMGATVVRQESRGIKSNNGITSVYGSNGGGNECTICLEEFKDSERCRVFPHCNHEFHVPCIDAWLERQNQSCPVCRNSLEDAAVPNIVGDDLV</sequence>
<feature type="transmembrane region" description="Helical" evidence="5">
    <location>
        <begin position="17"/>
        <end position="40"/>
    </location>
</feature>
<keyword evidence="5" id="KW-0812">Transmembrane</keyword>
<dbReference type="EMBL" id="CM017325">
    <property type="protein sequence ID" value="KAE8055617.1"/>
    <property type="molecule type" value="Genomic_DNA"/>
</dbReference>
<keyword evidence="1" id="KW-0479">Metal-binding</keyword>
<dbReference type="OrthoDB" id="8062037at2759"/>
<dbReference type="PANTHER" id="PTHR45798:SF88">
    <property type="entry name" value="RING-H2 FINGER PROTEIN ATL61-RELATED"/>
    <property type="match status" value="1"/>
</dbReference>
<evidence type="ECO:0000259" key="6">
    <source>
        <dbReference type="PROSITE" id="PS50089"/>
    </source>
</evidence>
<dbReference type="SMART" id="SM00184">
    <property type="entry name" value="RING"/>
    <property type="match status" value="1"/>
</dbReference>
<evidence type="ECO:0000256" key="5">
    <source>
        <dbReference type="SAM" id="Phobius"/>
    </source>
</evidence>